<evidence type="ECO:0000256" key="4">
    <source>
        <dbReference type="ARBA" id="ARBA00036818"/>
    </source>
</evidence>
<evidence type="ECO:0000256" key="3">
    <source>
        <dbReference type="ARBA" id="ARBA00023239"/>
    </source>
</evidence>
<feature type="signal peptide" evidence="8">
    <location>
        <begin position="1"/>
        <end position="21"/>
    </location>
</feature>
<dbReference type="GO" id="GO:0030570">
    <property type="term" value="F:pectate lyase activity"/>
    <property type="evidence" value="ECO:0007669"/>
    <property type="project" value="InterPro"/>
</dbReference>
<comment type="function">
    <text evidence="5">Pectinolytic enzymes consist of four classes of enzymes: pectin lyase, polygalacturonase, pectin methylesterase and rhamnogalacturonase. Among pectinolytic enzymes, pectin lyase is the most important in depolymerization of pectin, since it cleaves internal glycosidic bonds of highly methylated pectins.</text>
</comment>
<feature type="domain" description="Pectate lyase" evidence="9">
    <location>
        <begin position="99"/>
        <end position="333"/>
    </location>
</feature>
<protein>
    <recommendedName>
        <fullName evidence="6">pectin lyase</fullName>
        <ecNumber evidence="6">4.2.2.10</ecNumber>
    </recommendedName>
</protein>
<evidence type="ECO:0000256" key="7">
    <source>
        <dbReference type="SAM" id="MobiDB-lite"/>
    </source>
</evidence>
<dbReference type="PANTHER" id="PTHR31683">
    <property type="entry name" value="PECTATE LYASE 18-RELATED"/>
    <property type="match status" value="1"/>
</dbReference>
<proteinExistence type="predicted"/>
<organism evidence="10 11">
    <name type="scientific">Phytophthora palmivora</name>
    <dbReference type="NCBI Taxonomy" id="4796"/>
    <lineage>
        <taxon>Eukaryota</taxon>
        <taxon>Sar</taxon>
        <taxon>Stramenopiles</taxon>
        <taxon>Oomycota</taxon>
        <taxon>Peronosporomycetes</taxon>
        <taxon>Peronosporales</taxon>
        <taxon>Peronosporaceae</taxon>
        <taxon>Phytophthora</taxon>
    </lineage>
</organism>
<evidence type="ECO:0000256" key="8">
    <source>
        <dbReference type="SAM" id="SignalP"/>
    </source>
</evidence>
<dbReference type="Pfam" id="PF00544">
    <property type="entry name" value="Pectate_lyase_4"/>
    <property type="match status" value="1"/>
</dbReference>
<dbReference type="OrthoDB" id="1637350at2759"/>
<comment type="caution">
    <text evidence="10">The sequence shown here is derived from an EMBL/GenBank/DDBJ whole genome shotgun (WGS) entry which is preliminary data.</text>
</comment>
<sequence>MGRIQFALAAALALVSKSTSAFTIGSPEGLAAGATGGGNGTVVYPTTNEELITYLNSSEPLVVVLNKTFDFRGTEGTTTEPGCRPQYTRECIAKNNGFKSQDVILQSGGMANTGGCDNGTETTVTYDNAALKRMTVKGNKTIRGIGKSGVIMGKGMTLNGHNIIVQNIHITELNHHLVWGGDAIYIQGTDKSTTPMKNIWLDHIKISKVGRQFITTYKASTDSMTISNSDFDGNTDYSASNSDFDGNTDYSASCDGHHYWSFIFYGVTRFSMLNNYIHGTSGRSPKIGGDSAANVVAHVANNCWGNNSGHSFEIGSNAWVLAEGNYFTNTRMPLYNKGEEGALYVAGSDDECSSTLGRACVANELVSSGNFSSRNGEIALETIKSYPTFVDYTSGSAQTGSTEQQTTQSSESQEQTEQEQVQQYTPGTAKPSSTTQSSIKANEVESVWAETTGNFGVGKLD</sequence>
<feature type="compositionally biased region" description="Low complexity" evidence="7">
    <location>
        <begin position="394"/>
        <end position="423"/>
    </location>
</feature>
<name>A0A2P4YR47_9STRA</name>
<feature type="region of interest" description="Disordered" evidence="7">
    <location>
        <begin position="394"/>
        <end position="461"/>
    </location>
</feature>
<dbReference type="AlphaFoldDB" id="A0A2P4YR47"/>
<reference evidence="10 11" key="1">
    <citation type="journal article" date="2017" name="Genome Biol. Evol.">
        <title>Phytophthora megakarya and P. palmivora, closely related causal agents of cacao black pod rot, underwent increases in genome sizes and gene numbers by different mechanisms.</title>
        <authorList>
            <person name="Ali S.S."/>
            <person name="Shao J."/>
            <person name="Lary D.J."/>
            <person name="Kronmiller B."/>
            <person name="Shen D."/>
            <person name="Strem M.D."/>
            <person name="Amoako-Attah I."/>
            <person name="Akrofi A.Y."/>
            <person name="Begoude B.A."/>
            <person name="Ten Hoopen G.M."/>
            <person name="Coulibaly K."/>
            <person name="Kebe B.I."/>
            <person name="Melnick R.L."/>
            <person name="Guiltinan M.J."/>
            <person name="Tyler B.M."/>
            <person name="Meinhardt L.W."/>
            <person name="Bailey B.A."/>
        </authorList>
    </citation>
    <scope>NUCLEOTIDE SEQUENCE [LARGE SCALE GENOMIC DNA]</scope>
    <source>
        <strain evidence="11">sbr112.9</strain>
    </source>
</reference>
<evidence type="ECO:0000256" key="1">
    <source>
        <dbReference type="ARBA" id="ARBA00023157"/>
    </source>
</evidence>
<dbReference type="GO" id="GO:0047490">
    <property type="term" value="F:pectin lyase activity"/>
    <property type="evidence" value="ECO:0007669"/>
    <property type="project" value="UniProtKB-EC"/>
</dbReference>
<evidence type="ECO:0000256" key="5">
    <source>
        <dbReference type="ARBA" id="ARBA00037631"/>
    </source>
</evidence>
<gene>
    <name evidence="10" type="ORF">PHPALM_1996</name>
</gene>
<dbReference type="InterPro" id="IPR011050">
    <property type="entry name" value="Pectin_lyase_fold/virulence"/>
</dbReference>
<dbReference type="Gene3D" id="2.160.20.10">
    <property type="entry name" value="Single-stranded right-handed beta-helix, Pectin lyase-like"/>
    <property type="match status" value="1"/>
</dbReference>
<evidence type="ECO:0000256" key="2">
    <source>
        <dbReference type="ARBA" id="ARBA00023180"/>
    </source>
</evidence>
<dbReference type="SMART" id="SM00656">
    <property type="entry name" value="Amb_all"/>
    <property type="match status" value="1"/>
</dbReference>
<evidence type="ECO:0000259" key="9">
    <source>
        <dbReference type="SMART" id="SM00656"/>
    </source>
</evidence>
<keyword evidence="11" id="KW-1185">Reference proteome</keyword>
<accession>A0A2P4YR47</accession>
<dbReference type="EC" id="4.2.2.10" evidence="6"/>
<dbReference type="InterPro" id="IPR045032">
    <property type="entry name" value="PEL"/>
</dbReference>
<dbReference type="InterPro" id="IPR002022">
    <property type="entry name" value="Pec_lyase"/>
</dbReference>
<evidence type="ECO:0000313" key="10">
    <source>
        <dbReference type="EMBL" id="POM80199.1"/>
    </source>
</evidence>
<comment type="catalytic activity">
    <reaction evidence="4">
        <text>Eliminative cleavage of (1-&gt;4)-alpha-D-galacturonan methyl ester to give oligosaccharides with 4-deoxy-6-O-methyl-alpha-D-galact-4-enuronosyl groups at their non-reducing ends.</text>
        <dbReference type="EC" id="4.2.2.10"/>
    </reaction>
</comment>
<dbReference type="Proteomes" id="UP000237271">
    <property type="component" value="Unassembled WGS sequence"/>
</dbReference>
<keyword evidence="2" id="KW-0325">Glycoprotein</keyword>
<dbReference type="InterPro" id="IPR012334">
    <property type="entry name" value="Pectin_lyas_fold"/>
</dbReference>
<keyword evidence="8" id="KW-0732">Signal</keyword>
<feature type="chain" id="PRO_5015177874" description="pectin lyase" evidence="8">
    <location>
        <begin position="22"/>
        <end position="461"/>
    </location>
</feature>
<dbReference type="SUPFAM" id="SSF51126">
    <property type="entry name" value="Pectin lyase-like"/>
    <property type="match status" value="1"/>
</dbReference>
<dbReference type="PANTHER" id="PTHR31683:SF67">
    <property type="entry name" value="PECTIN LYASE F-RELATED"/>
    <property type="match status" value="1"/>
</dbReference>
<feature type="compositionally biased region" description="Polar residues" evidence="7">
    <location>
        <begin position="424"/>
        <end position="440"/>
    </location>
</feature>
<dbReference type="EMBL" id="NCKW01000633">
    <property type="protein sequence ID" value="POM80199.1"/>
    <property type="molecule type" value="Genomic_DNA"/>
</dbReference>
<keyword evidence="3" id="KW-0456">Lyase</keyword>
<evidence type="ECO:0000313" key="11">
    <source>
        <dbReference type="Proteomes" id="UP000237271"/>
    </source>
</evidence>
<evidence type="ECO:0000256" key="6">
    <source>
        <dbReference type="ARBA" id="ARBA00039082"/>
    </source>
</evidence>
<keyword evidence="1" id="KW-1015">Disulfide bond</keyword>